<dbReference type="STRING" id="610380.E2BZ99"/>
<dbReference type="InterPro" id="IPR032013">
    <property type="entry name" value="DUF4795"/>
</dbReference>
<dbReference type="OMA" id="KQELIWQ"/>
<keyword evidence="1" id="KW-0175">Coiled coil</keyword>
<dbReference type="Pfam" id="PF16043">
    <property type="entry name" value="DUF4795"/>
    <property type="match status" value="2"/>
</dbReference>
<dbReference type="Proteomes" id="UP000008237">
    <property type="component" value="Unassembled WGS sequence"/>
</dbReference>
<dbReference type="PANTHER" id="PTHR47080">
    <property type="entry name" value="CHROMOSOME 16 OPEN READING FRAME 96"/>
    <property type="match status" value="1"/>
</dbReference>
<feature type="domain" description="DUF4795" evidence="2">
    <location>
        <begin position="355"/>
        <end position="432"/>
    </location>
</feature>
<dbReference type="InParanoid" id="E2BZ99"/>
<keyword evidence="4" id="KW-1185">Reference proteome</keyword>
<name>E2BZ99_HARSA</name>
<proteinExistence type="predicted"/>
<organism evidence="4">
    <name type="scientific">Harpegnathos saltator</name>
    <name type="common">Jerdon's jumping ant</name>
    <dbReference type="NCBI Taxonomy" id="610380"/>
    <lineage>
        <taxon>Eukaryota</taxon>
        <taxon>Metazoa</taxon>
        <taxon>Ecdysozoa</taxon>
        <taxon>Arthropoda</taxon>
        <taxon>Hexapoda</taxon>
        <taxon>Insecta</taxon>
        <taxon>Pterygota</taxon>
        <taxon>Neoptera</taxon>
        <taxon>Endopterygota</taxon>
        <taxon>Hymenoptera</taxon>
        <taxon>Apocrita</taxon>
        <taxon>Aculeata</taxon>
        <taxon>Formicoidea</taxon>
        <taxon>Formicidae</taxon>
        <taxon>Ponerinae</taxon>
        <taxon>Ponerini</taxon>
        <taxon>Harpegnathos</taxon>
    </lineage>
</organism>
<dbReference type="AlphaFoldDB" id="E2BZ99"/>
<evidence type="ECO:0000259" key="2">
    <source>
        <dbReference type="Pfam" id="PF16043"/>
    </source>
</evidence>
<sequence>MVASLKPGPSLRLQEYNVTDSAGKISQRIPETDGTSVEVLAKAENDLKVTKGVKQRISPGKDIETEMVIFVEPIVDGSTPTALAFKQLEQSVKELQNQFQALKELSTSPEMMERLKSRMTDPVTDMWQFININKRLEASEQGINKLTRMLQDVMRGNVGATAIADTPEFDGRLDGLESEVAKMDQEFSELRAIADNSIKNNLAIADDRTDVTPEVVVAEPEVVPEIAVTDEATVPFRENGETTEEVSEAAADVPRRTDAETADIADIRRDIAALKTDTAKIQRELRDLAEKVAQRADIIERPKIDEISDDIKRHLEAMEATQSKVLSDITERLDKLEKEVGGLLTKVDSAQAAARADDINELVAKIQEIQTDMERLGQIADKLIDDKECRETHLNTLLEQIEILKTIKADKEDLEDALADKADAQAVSKKVRNFFLILTSSILFIPRIQKINRRQVSHDRFDAACDDLARGLMETVDKLNKQELIWQQALDKVQNEIASKVDKIEMTPLKDLVNTRLKSLQEKLKCMAEMKRENEAAGTKKMLKDVQCISCDKDAVMKTEEVCGFRLEPLPSTSSMRPYLTYELDQVRKQQRKLPHSRNMIQFEAAMQEIKRLKTLKEETPAKTPRDHLCNRYCGGSHTVTTPQQRVLRTGHFLTQGGPEAIQLSDGMIRGKDGQMYRGRPMTCKQDICDSRCWESPISSQVPVETYSCCSKRFIVTFALTATAPLRYFRFLKNMCHPFQRRLLVNPFQLDDVIAPHLVRKRESRKLSKEPEITEQPPIQAIEEATKVQRVIPKESNDYPMIVPPGPQDEIIYETNMTANEH</sequence>
<dbReference type="EMBL" id="GL451577">
    <property type="protein sequence ID" value="EFN79005.1"/>
    <property type="molecule type" value="Genomic_DNA"/>
</dbReference>
<evidence type="ECO:0000256" key="1">
    <source>
        <dbReference type="SAM" id="Coils"/>
    </source>
</evidence>
<feature type="coiled-coil region" evidence="1">
    <location>
        <begin position="264"/>
        <end position="424"/>
    </location>
</feature>
<accession>E2BZ99</accession>
<feature type="domain" description="DUF4795" evidence="2">
    <location>
        <begin position="454"/>
        <end position="579"/>
    </location>
</feature>
<protein>
    <submittedName>
        <fullName evidence="3">Glutamine-rich protein 2</fullName>
    </submittedName>
</protein>
<feature type="coiled-coil region" evidence="1">
    <location>
        <begin position="476"/>
        <end position="537"/>
    </location>
</feature>
<evidence type="ECO:0000313" key="3">
    <source>
        <dbReference type="EMBL" id="EFN79005.1"/>
    </source>
</evidence>
<dbReference type="PANTHER" id="PTHR47080:SF1">
    <property type="entry name" value="CHROMOSOME 16 OPEN READING FRAME 96"/>
    <property type="match status" value="1"/>
</dbReference>
<evidence type="ECO:0000313" key="4">
    <source>
        <dbReference type="Proteomes" id="UP000008237"/>
    </source>
</evidence>
<gene>
    <name evidence="3" type="ORF">EAI_12159</name>
</gene>
<dbReference type="OrthoDB" id="5981048at2759"/>
<reference evidence="3 4" key="1">
    <citation type="journal article" date="2010" name="Science">
        <title>Genomic comparison of the ants Camponotus floridanus and Harpegnathos saltator.</title>
        <authorList>
            <person name="Bonasio R."/>
            <person name="Zhang G."/>
            <person name="Ye C."/>
            <person name="Mutti N.S."/>
            <person name="Fang X."/>
            <person name="Qin N."/>
            <person name="Donahue G."/>
            <person name="Yang P."/>
            <person name="Li Q."/>
            <person name="Li C."/>
            <person name="Zhang P."/>
            <person name="Huang Z."/>
            <person name="Berger S.L."/>
            <person name="Reinberg D."/>
            <person name="Wang J."/>
            <person name="Liebig J."/>
        </authorList>
    </citation>
    <scope>NUCLEOTIDE SEQUENCE [LARGE SCALE GENOMIC DNA]</scope>
    <source>
        <strain evidence="3 4">R22 G/1</strain>
    </source>
</reference>